<organism evidence="4 5">
    <name type="scientific">Thelephora terrestris</name>
    <dbReference type="NCBI Taxonomy" id="56493"/>
    <lineage>
        <taxon>Eukaryota</taxon>
        <taxon>Fungi</taxon>
        <taxon>Dikarya</taxon>
        <taxon>Basidiomycota</taxon>
        <taxon>Agaricomycotina</taxon>
        <taxon>Agaricomycetes</taxon>
        <taxon>Thelephorales</taxon>
        <taxon>Thelephoraceae</taxon>
        <taxon>Thelephora</taxon>
    </lineage>
</organism>
<dbReference type="SUPFAM" id="SSF51735">
    <property type="entry name" value="NAD(P)-binding Rossmann-fold domains"/>
    <property type="match status" value="1"/>
</dbReference>
<feature type="domain" description="Ketoreductase (KR)" evidence="3">
    <location>
        <begin position="52"/>
        <end position="139"/>
    </location>
</feature>
<name>A0A9P6HCB3_9AGAM</name>
<dbReference type="Pfam" id="PF08659">
    <property type="entry name" value="KR"/>
    <property type="match status" value="1"/>
</dbReference>
<evidence type="ECO:0000313" key="4">
    <source>
        <dbReference type="EMBL" id="KAF9784097.1"/>
    </source>
</evidence>
<reference evidence="4" key="2">
    <citation type="submission" date="2020-11" db="EMBL/GenBank/DDBJ databases">
        <authorList>
            <consortium name="DOE Joint Genome Institute"/>
            <person name="Kuo A."/>
            <person name="Miyauchi S."/>
            <person name="Kiss E."/>
            <person name="Drula E."/>
            <person name="Kohler A."/>
            <person name="Sanchez-Garcia M."/>
            <person name="Andreopoulos B."/>
            <person name="Barry K.W."/>
            <person name="Bonito G."/>
            <person name="Buee M."/>
            <person name="Carver A."/>
            <person name="Chen C."/>
            <person name="Cichocki N."/>
            <person name="Clum A."/>
            <person name="Culley D."/>
            <person name="Crous P.W."/>
            <person name="Fauchery L."/>
            <person name="Girlanda M."/>
            <person name="Hayes R."/>
            <person name="Keri Z."/>
            <person name="Labutti K."/>
            <person name="Lipzen A."/>
            <person name="Lombard V."/>
            <person name="Magnuson J."/>
            <person name="Maillard F."/>
            <person name="Morin E."/>
            <person name="Murat C."/>
            <person name="Nolan M."/>
            <person name="Ohm R."/>
            <person name="Pangilinan J."/>
            <person name="Pereira M."/>
            <person name="Perotto S."/>
            <person name="Peter M."/>
            <person name="Riley R."/>
            <person name="Sitrit Y."/>
            <person name="Stielow B."/>
            <person name="Szollosi G."/>
            <person name="Zifcakova L."/>
            <person name="Stursova M."/>
            <person name="Spatafora J.W."/>
            <person name="Tedersoo L."/>
            <person name="Vaario L.-M."/>
            <person name="Yamada A."/>
            <person name="Yan M."/>
            <person name="Wang P."/>
            <person name="Xu J."/>
            <person name="Bruns T."/>
            <person name="Baldrian P."/>
            <person name="Vilgalys R."/>
            <person name="Henrissat B."/>
            <person name="Grigoriev I.V."/>
            <person name="Hibbett D."/>
            <person name="Nagy L.G."/>
            <person name="Martin F.M."/>
        </authorList>
    </citation>
    <scope>NUCLEOTIDE SEQUENCE</scope>
    <source>
        <strain evidence="4">UH-Tt-Lm1</strain>
    </source>
</reference>
<feature type="region of interest" description="Disordered" evidence="2">
    <location>
        <begin position="434"/>
        <end position="463"/>
    </location>
</feature>
<protein>
    <recommendedName>
        <fullName evidence="3">Ketoreductase (KR) domain-containing protein</fullName>
    </recommendedName>
</protein>
<dbReference type="OrthoDB" id="191979at2759"/>
<gene>
    <name evidence="4" type="ORF">BJ322DRAFT_1125617</name>
</gene>
<evidence type="ECO:0000256" key="2">
    <source>
        <dbReference type="SAM" id="MobiDB-lite"/>
    </source>
</evidence>
<accession>A0A9P6HCB3</accession>
<dbReference type="PANTHER" id="PTHR43157">
    <property type="entry name" value="PHOSPHATIDYLINOSITOL-GLYCAN BIOSYNTHESIS CLASS F PROTEIN-RELATED"/>
    <property type="match status" value="1"/>
</dbReference>
<feature type="region of interest" description="Disordered" evidence="2">
    <location>
        <begin position="373"/>
        <end position="422"/>
    </location>
</feature>
<dbReference type="InterPro" id="IPR013968">
    <property type="entry name" value="PKS_KR"/>
</dbReference>
<proteinExistence type="predicted"/>
<keyword evidence="5" id="KW-1185">Reference proteome</keyword>
<evidence type="ECO:0000256" key="1">
    <source>
        <dbReference type="ARBA" id="ARBA00023002"/>
    </source>
</evidence>
<dbReference type="GO" id="GO:0016491">
    <property type="term" value="F:oxidoreductase activity"/>
    <property type="evidence" value="ECO:0007669"/>
    <property type="project" value="UniProtKB-KW"/>
</dbReference>
<evidence type="ECO:0000313" key="5">
    <source>
        <dbReference type="Proteomes" id="UP000736335"/>
    </source>
</evidence>
<feature type="compositionally biased region" description="Basic and acidic residues" evidence="2">
    <location>
        <begin position="381"/>
        <end position="404"/>
    </location>
</feature>
<dbReference type="InterPro" id="IPR036291">
    <property type="entry name" value="NAD(P)-bd_dom_sf"/>
</dbReference>
<dbReference type="EMBL" id="WIUZ02000009">
    <property type="protein sequence ID" value="KAF9784097.1"/>
    <property type="molecule type" value="Genomic_DNA"/>
</dbReference>
<comment type="caution">
    <text evidence="4">The sequence shown here is derived from an EMBL/GenBank/DDBJ whole genome shotgun (WGS) entry which is preliminary data.</text>
</comment>
<dbReference type="PANTHER" id="PTHR43157:SF31">
    <property type="entry name" value="PHOSPHATIDYLINOSITOL-GLYCAN BIOSYNTHESIS CLASS F PROTEIN"/>
    <property type="match status" value="1"/>
</dbReference>
<evidence type="ECO:0000259" key="3">
    <source>
        <dbReference type="Pfam" id="PF08659"/>
    </source>
</evidence>
<dbReference type="AlphaFoldDB" id="A0A9P6HCB3"/>
<dbReference type="Proteomes" id="UP000736335">
    <property type="component" value="Unassembled WGS sequence"/>
</dbReference>
<sequence>MVLEVAYAVLSKALPPEYWLRLGAAVVGIFTLRTLSQGRKTTRERNLHARVILVTGGFTPLGLTLLQELAQRGAHIIALSPEPISSPRIDIIIELLRSTTSNENIFAEHCDLSSPSSIREFCSRFLTTEENRLDGIVFAHEYAHIGSSLPTKSTPLEDEMERQTRSLATFLITTLLLPILLVAPAERDIRIVNVINPFYAAAVTNFSPTMESPSNKPSIFLQEGRRSLQMAILTRHLQRILDSMPQSSQAPKADGEVVNVASSKLQRSNVVSIAVSPGITKTDTIAPLLAANRDDPSRFTVTGVLLYFLLRPLIWLLTRSPASGIQTVLHALFLPTPFKSEARNNNETDELTVEVLKPGALYADCSVVRVTPRAQLPKQTPSEDGKEKAAKGKGKQTEKPDEKSGILPDDGEMGGEPLGREVWENFEAALRVWEKSHPAPPKPAAESTGLEGEKAGEGGHPSS</sequence>
<keyword evidence="1" id="KW-0560">Oxidoreductase</keyword>
<dbReference type="Gene3D" id="3.40.50.720">
    <property type="entry name" value="NAD(P)-binding Rossmann-like Domain"/>
    <property type="match status" value="1"/>
</dbReference>
<reference evidence="4" key="1">
    <citation type="journal article" date="2020" name="Nat. Commun.">
        <title>Large-scale genome sequencing of mycorrhizal fungi provides insights into the early evolution of symbiotic traits.</title>
        <authorList>
            <person name="Miyauchi S."/>
            <person name="Kiss E."/>
            <person name="Kuo A."/>
            <person name="Drula E."/>
            <person name="Kohler A."/>
            <person name="Sanchez-Garcia M."/>
            <person name="Morin E."/>
            <person name="Andreopoulos B."/>
            <person name="Barry K.W."/>
            <person name="Bonito G."/>
            <person name="Buee M."/>
            <person name="Carver A."/>
            <person name="Chen C."/>
            <person name="Cichocki N."/>
            <person name="Clum A."/>
            <person name="Culley D."/>
            <person name="Crous P.W."/>
            <person name="Fauchery L."/>
            <person name="Girlanda M."/>
            <person name="Hayes R.D."/>
            <person name="Keri Z."/>
            <person name="LaButti K."/>
            <person name="Lipzen A."/>
            <person name="Lombard V."/>
            <person name="Magnuson J."/>
            <person name="Maillard F."/>
            <person name="Murat C."/>
            <person name="Nolan M."/>
            <person name="Ohm R.A."/>
            <person name="Pangilinan J."/>
            <person name="Pereira M.F."/>
            <person name="Perotto S."/>
            <person name="Peter M."/>
            <person name="Pfister S."/>
            <person name="Riley R."/>
            <person name="Sitrit Y."/>
            <person name="Stielow J.B."/>
            <person name="Szollosi G."/>
            <person name="Zifcakova L."/>
            <person name="Stursova M."/>
            <person name="Spatafora J.W."/>
            <person name="Tedersoo L."/>
            <person name="Vaario L.M."/>
            <person name="Yamada A."/>
            <person name="Yan M."/>
            <person name="Wang P."/>
            <person name="Xu J."/>
            <person name="Bruns T."/>
            <person name="Baldrian P."/>
            <person name="Vilgalys R."/>
            <person name="Dunand C."/>
            <person name="Henrissat B."/>
            <person name="Grigoriev I.V."/>
            <person name="Hibbett D."/>
            <person name="Nagy L.G."/>
            <person name="Martin F.M."/>
        </authorList>
    </citation>
    <scope>NUCLEOTIDE SEQUENCE</scope>
    <source>
        <strain evidence="4">UH-Tt-Lm1</strain>
    </source>
</reference>